<dbReference type="AlphaFoldDB" id="A0AA48ME88"/>
<evidence type="ECO:0000313" key="1">
    <source>
        <dbReference type="EMBL" id="CAJ1003915.1"/>
    </source>
</evidence>
<gene>
    <name evidence="1" type="ORF">BSPP4475_16445</name>
</gene>
<reference evidence="1" key="1">
    <citation type="submission" date="2023-07" db="EMBL/GenBank/DDBJ databases">
        <authorList>
            <person name="Ivanov I."/>
            <person name="Teneva D."/>
            <person name="Stoikov I."/>
        </authorList>
    </citation>
    <scope>NUCLEOTIDE SEQUENCE</scope>
    <source>
        <strain evidence="1">4475</strain>
    </source>
</reference>
<accession>A0AA48ME88</accession>
<organism evidence="1 2">
    <name type="scientific">Brevibacillus aydinogluensis</name>
    <dbReference type="NCBI Taxonomy" id="927786"/>
    <lineage>
        <taxon>Bacteria</taxon>
        <taxon>Bacillati</taxon>
        <taxon>Bacillota</taxon>
        <taxon>Bacilli</taxon>
        <taxon>Bacillales</taxon>
        <taxon>Paenibacillaceae</taxon>
        <taxon>Brevibacillus</taxon>
    </lineage>
</organism>
<sequence>MPEQLLDFPQYVERTEPARQRLLQPIAFDDDRDDLEWTVRDVIEELEYLVDMKATMAPEEFVDGVREQARRLLK</sequence>
<protein>
    <submittedName>
        <fullName evidence="1">Acyl carrier protein</fullName>
    </submittedName>
</protein>
<dbReference type="KEGG" id="bayd:BSPP4475_16445"/>
<dbReference type="Proteomes" id="UP001189619">
    <property type="component" value="Chromosome"/>
</dbReference>
<proteinExistence type="predicted"/>
<keyword evidence="2" id="KW-1185">Reference proteome</keyword>
<evidence type="ECO:0000313" key="2">
    <source>
        <dbReference type="Proteomes" id="UP001189619"/>
    </source>
</evidence>
<dbReference type="EMBL" id="OY569118">
    <property type="protein sequence ID" value="CAJ1003915.1"/>
    <property type="molecule type" value="Genomic_DNA"/>
</dbReference>
<name>A0AA48ME88_9BACL</name>
<dbReference type="RefSeq" id="WP_304414670.1">
    <property type="nucleotide sequence ID" value="NZ_OY569118.1"/>
</dbReference>